<keyword evidence="3" id="KW-1185">Reference proteome</keyword>
<name>A0ABX1W0K3_9SPHI</name>
<evidence type="ECO:0000256" key="1">
    <source>
        <dbReference type="SAM" id="Phobius"/>
    </source>
</evidence>
<organism evidence="2 3">
    <name type="scientific">Mucilaginibacter humi</name>
    <dbReference type="NCBI Taxonomy" id="2732510"/>
    <lineage>
        <taxon>Bacteria</taxon>
        <taxon>Pseudomonadati</taxon>
        <taxon>Bacteroidota</taxon>
        <taxon>Sphingobacteriia</taxon>
        <taxon>Sphingobacteriales</taxon>
        <taxon>Sphingobacteriaceae</taxon>
        <taxon>Mucilaginibacter</taxon>
    </lineage>
</organism>
<dbReference type="EMBL" id="JABFCR010000019">
    <property type="protein sequence ID" value="NNU33746.1"/>
    <property type="molecule type" value="Genomic_DNA"/>
</dbReference>
<dbReference type="Proteomes" id="UP000566071">
    <property type="component" value="Unassembled WGS sequence"/>
</dbReference>
<evidence type="ECO:0000313" key="2">
    <source>
        <dbReference type="EMBL" id="NNU33746.1"/>
    </source>
</evidence>
<evidence type="ECO:0008006" key="4">
    <source>
        <dbReference type="Google" id="ProtNLM"/>
    </source>
</evidence>
<evidence type="ECO:0000313" key="3">
    <source>
        <dbReference type="Proteomes" id="UP000566071"/>
    </source>
</evidence>
<sequence>MAFVFVFGQLHEMAHMITGYLICGQSGIQLDFNLIRPICAACENSPYTYISGIAGPLFSYLMMWTGYFILRSENTKRYGLGFVLILGNLAFARIFTAGMGGGDERGILTYFFSNQPLLLIKAINFLLVFTLAFPPIYMAYKRLANKHKLLVISGFCVVPLCIMYPYEFMLLGEVLKSGFLAKRHLLGVADMIYLHTAIMGMIVVFFRKTLFKAYTNSIT</sequence>
<accession>A0ABX1W0K3</accession>
<dbReference type="RefSeq" id="WP_175269434.1">
    <property type="nucleotide sequence ID" value="NZ_JABFCR010000019.1"/>
</dbReference>
<comment type="caution">
    <text evidence="2">The sequence shown here is derived from an EMBL/GenBank/DDBJ whole genome shotgun (WGS) entry which is preliminary data.</text>
</comment>
<feature type="transmembrane region" description="Helical" evidence="1">
    <location>
        <begin position="116"/>
        <end position="137"/>
    </location>
</feature>
<reference evidence="2 3" key="1">
    <citation type="submission" date="2020-05" db="EMBL/GenBank/DDBJ databases">
        <authorList>
            <person name="Khan S.A."/>
            <person name="Jeon C.O."/>
            <person name="Chun B.H."/>
        </authorList>
    </citation>
    <scope>NUCLEOTIDE SEQUENCE [LARGE SCALE GENOMIC DNA]</scope>
    <source>
        <strain evidence="2 3">S1162</strain>
    </source>
</reference>
<feature type="transmembrane region" description="Helical" evidence="1">
    <location>
        <begin position="149"/>
        <end position="166"/>
    </location>
</feature>
<feature type="transmembrane region" description="Helical" evidence="1">
    <location>
        <begin position="186"/>
        <end position="206"/>
    </location>
</feature>
<keyword evidence="1" id="KW-0472">Membrane</keyword>
<keyword evidence="1" id="KW-1133">Transmembrane helix</keyword>
<keyword evidence="1" id="KW-0812">Transmembrane</keyword>
<proteinExistence type="predicted"/>
<feature type="transmembrane region" description="Helical" evidence="1">
    <location>
        <begin position="77"/>
        <end position="96"/>
    </location>
</feature>
<protein>
    <recommendedName>
        <fullName evidence="4">DUF3267 domain-containing protein</fullName>
    </recommendedName>
</protein>
<gene>
    <name evidence="2" type="ORF">HK413_05600</name>
</gene>
<feature type="transmembrane region" description="Helical" evidence="1">
    <location>
        <begin position="53"/>
        <end position="70"/>
    </location>
</feature>